<sequence length="116" mass="13636">MKNLKMRQQKVKLIGKQLSISKRVLQFFDLLWRGKLVFRQYIQNKCRKYGVKFYMLTEPSGLILKFAVDIGALDEYGGRGHASKIVLHLMNEKLIFTIIKNNSFYCNTIDRQKGYV</sequence>
<dbReference type="Proteomes" id="UP000801492">
    <property type="component" value="Unassembled WGS sequence"/>
</dbReference>
<feature type="domain" description="PiggyBac transposable element-derived protein" evidence="1">
    <location>
        <begin position="4"/>
        <end position="91"/>
    </location>
</feature>
<protein>
    <recommendedName>
        <fullName evidence="1">PiggyBac transposable element-derived protein domain-containing protein</fullName>
    </recommendedName>
</protein>
<accession>A0A8K0CE23</accession>
<dbReference type="Pfam" id="PF13843">
    <property type="entry name" value="DDE_Tnp_1_7"/>
    <property type="match status" value="1"/>
</dbReference>
<dbReference type="EMBL" id="VTPC01089859">
    <property type="protein sequence ID" value="KAF2885608.1"/>
    <property type="molecule type" value="Genomic_DNA"/>
</dbReference>
<evidence type="ECO:0000313" key="3">
    <source>
        <dbReference type="Proteomes" id="UP000801492"/>
    </source>
</evidence>
<dbReference type="InterPro" id="IPR029526">
    <property type="entry name" value="PGBD"/>
</dbReference>
<name>A0A8K0CE23_IGNLU</name>
<proteinExistence type="predicted"/>
<keyword evidence="3" id="KW-1185">Reference proteome</keyword>
<reference evidence="2" key="1">
    <citation type="submission" date="2019-08" db="EMBL/GenBank/DDBJ databases">
        <title>The genome of the North American firefly Photinus pyralis.</title>
        <authorList>
            <consortium name="Photinus pyralis genome working group"/>
            <person name="Fallon T.R."/>
            <person name="Sander Lower S.E."/>
            <person name="Weng J.-K."/>
        </authorList>
    </citation>
    <scope>NUCLEOTIDE SEQUENCE</scope>
    <source>
        <strain evidence="2">TRF0915ILg1</strain>
        <tissue evidence="2">Whole body</tissue>
    </source>
</reference>
<dbReference type="AlphaFoldDB" id="A0A8K0CE23"/>
<comment type="caution">
    <text evidence="2">The sequence shown here is derived from an EMBL/GenBank/DDBJ whole genome shotgun (WGS) entry which is preliminary data.</text>
</comment>
<evidence type="ECO:0000259" key="1">
    <source>
        <dbReference type="Pfam" id="PF13843"/>
    </source>
</evidence>
<dbReference type="OrthoDB" id="6740508at2759"/>
<evidence type="ECO:0000313" key="2">
    <source>
        <dbReference type="EMBL" id="KAF2885608.1"/>
    </source>
</evidence>
<gene>
    <name evidence="2" type="ORF">ILUMI_20550</name>
</gene>
<organism evidence="2 3">
    <name type="scientific">Ignelater luminosus</name>
    <name type="common">Cucubano</name>
    <name type="synonym">Pyrophorus luminosus</name>
    <dbReference type="NCBI Taxonomy" id="2038154"/>
    <lineage>
        <taxon>Eukaryota</taxon>
        <taxon>Metazoa</taxon>
        <taxon>Ecdysozoa</taxon>
        <taxon>Arthropoda</taxon>
        <taxon>Hexapoda</taxon>
        <taxon>Insecta</taxon>
        <taxon>Pterygota</taxon>
        <taxon>Neoptera</taxon>
        <taxon>Endopterygota</taxon>
        <taxon>Coleoptera</taxon>
        <taxon>Polyphaga</taxon>
        <taxon>Elateriformia</taxon>
        <taxon>Elateroidea</taxon>
        <taxon>Elateridae</taxon>
        <taxon>Agrypninae</taxon>
        <taxon>Pyrophorini</taxon>
        <taxon>Ignelater</taxon>
    </lineage>
</organism>